<keyword evidence="2" id="KW-1185">Reference proteome</keyword>
<proteinExistence type="predicted"/>
<comment type="caution">
    <text evidence="1">The sequence shown here is derived from an EMBL/GenBank/DDBJ whole genome shotgun (WGS) entry which is preliminary data.</text>
</comment>
<dbReference type="EMBL" id="BSYJ01000002">
    <property type="protein sequence ID" value="GMG86990.1"/>
    <property type="molecule type" value="Genomic_DNA"/>
</dbReference>
<sequence length="116" mass="12437">MHFLEPARADTHLGLKSFSGSALSYQVATASGEASLSLKPIPANITSLKLLIPGMRSLEAVEWTGDDGEVIFLLERASLAEGVRLERQRVGFSLNIAGESLEAIRSGGDLILRDDN</sequence>
<protein>
    <submittedName>
        <fullName evidence="1">Uncharacterized protein</fullName>
    </submittedName>
</protein>
<dbReference type="Proteomes" id="UP001224392">
    <property type="component" value="Unassembled WGS sequence"/>
</dbReference>
<accession>A0ABQ6LY69</accession>
<evidence type="ECO:0000313" key="1">
    <source>
        <dbReference type="EMBL" id="GMG86990.1"/>
    </source>
</evidence>
<name>A0ABQ6LY69_9GAMM</name>
<evidence type="ECO:0000313" key="2">
    <source>
        <dbReference type="Proteomes" id="UP001224392"/>
    </source>
</evidence>
<gene>
    <name evidence="1" type="ORF">MNKW57_13110</name>
</gene>
<organism evidence="1 2">
    <name type="scientific">Biformimicrobium ophioploci</name>
    <dbReference type="NCBI Taxonomy" id="3036711"/>
    <lineage>
        <taxon>Bacteria</taxon>
        <taxon>Pseudomonadati</taxon>
        <taxon>Pseudomonadota</taxon>
        <taxon>Gammaproteobacteria</taxon>
        <taxon>Cellvibrionales</taxon>
        <taxon>Microbulbiferaceae</taxon>
        <taxon>Biformimicrobium</taxon>
    </lineage>
</organism>
<reference evidence="1 2" key="1">
    <citation type="submission" date="2023-04" db="EMBL/GenBank/DDBJ databases">
        <title>Marinobulbifer ophiurae gen. nov., sp. Nov., isolate from tissue of brittle star Ophioplocus japonicus.</title>
        <authorList>
            <person name="Kawano K."/>
            <person name="Sawayama S."/>
            <person name="Nakagawa S."/>
        </authorList>
    </citation>
    <scope>NUCLEOTIDE SEQUENCE [LARGE SCALE GENOMIC DNA]</scope>
    <source>
        <strain evidence="1 2">NKW57</strain>
    </source>
</reference>